<protein>
    <submittedName>
        <fullName evidence="3">Uncharacterized protein</fullName>
    </submittedName>
</protein>
<evidence type="ECO:0000256" key="1">
    <source>
        <dbReference type="SAM" id="MobiDB-lite"/>
    </source>
</evidence>
<sequence>MKRLNRVLSVLLALSLCVSLFSIAALAGEEYDRPAAEAGLEELVTPTPTGGEEEGAPRPDTVQNGLPAPTAAEEEKEDVSSALFAATLVEKLKSHVLTEANHNGTVDRPGTPGIYSREYDAFVQRLEAVVYGCAAAYADQAGPEVVREQYDALVGYNKIISTHDKAIVALPSEVLAAGVDTVTGDGFGTGGRSITGNGETFYTYCSGPRFAYPGMGVGYLGGEPVAEVSANAARLVRALEAGYPLDSYGLSRYYDDMLSHSMGLGISTQQVIWDILAGKSVPTYQDAYSRALFTYATTDQVLERVDAVTVAAQPEGPAVLTYDEAGDKYTGYFTLSADKYAEITAVKIPENAEATYSLPGLWSGTQFPLTDSASLVLGSVVTVTVSGAEQSVSDLGFSYVSYRRVGGELSSFLNYGVVYDGAHEVGKPYQTMIGFGMEAVMGALDVSFTLAGKPGEEPEKPETAAGTLTLEKVFAGAATTVPEGLSFTLESGNGSFETRTLTLTDFVQADGVYACTLEKLPLGTYTFTEQNAGLADYNLAVTFAVGGEGADRAAAVLRITNTYTKASGAEEEPPYVPPYRPPLTPVEPEKPKPGPGESPAEIPETPGSEVEIPEEDVPLAGRSSPRSRCPQTSPQARLSSWMRPSPWAACPRPEPWKFTPRRSGTA</sequence>
<dbReference type="Proteomes" id="UP000607645">
    <property type="component" value="Unassembled WGS sequence"/>
</dbReference>
<feature type="compositionally biased region" description="Pro residues" evidence="1">
    <location>
        <begin position="574"/>
        <end position="585"/>
    </location>
</feature>
<organism evidence="3 4">
    <name type="scientific">Lawsonibacter faecis</name>
    <dbReference type="NCBI Taxonomy" id="2763052"/>
    <lineage>
        <taxon>Bacteria</taxon>
        <taxon>Bacillati</taxon>
        <taxon>Bacillota</taxon>
        <taxon>Clostridia</taxon>
        <taxon>Eubacteriales</taxon>
        <taxon>Oscillospiraceae</taxon>
        <taxon>Lawsonibacter</taxon>
    </lineage>
</organism>
<evidence type="ECO:0000313" key="4">
    <source>
        <dbReference type="Proteomes" id="UP000607645"/>
    </source>
</evidence>
<proteinExistence type="predicted"/>
<dbReference type="RefSeq" id="WP_186920374.1">
    <property type="nucleotide sequence ID" value="NZ_JACOPQ010000020.1"/>
</dbReference>
<comment type="caution">
    <text evidence="3">The sequence shown here is derived from an EMBL/GenBank/DDBJ whole genome shotgun (WGS) entry which is preliminary data.</text>
</comment>
<feature type="chain" id="PRO_5035168843" evidence="2">
    <location>
        <begin position="28"/>
        <end position="666"/>
    </location>
</feature>
<dbReference type="EMBL" id="JACOPQ010000020">
    <property type="protein sequence ID" value="MBC5738734.1"/>
    <property type="molecule type" value="Genomic_DNA"/>
</dbReference>
<accession>A0A8J6JPD2</accession>
<reference evidence="3" key="1">
    <citation type="submission" date="2020-08" db="EMBL/GenBank/DDBJ databases">
        <title>Genome public.</title>
        <authorList>
            <person name="Liu C."/>
            <person name="Sun Q."/>
        </authorList>
    </citation>
    <scope>NUCLEOTIDE SEQUENCE</scope>
    <source>
        <strain evidence="3">NSJ-52</strain>
    </source>
</reference>
<gene>
    <name evidence="3" type="ORF">H8S62_17110</name>
</gene>
<feature type="region of interest" description="Disordered" evidence="1">
    <location>
        <begin position="567"/>
        <end position="666"/>
    </location>
</feature>
<keyword evidence="2" id="KW-0732">Signal</keyword>
<dbReference type="AlphaFoldDB" id="A0A8J6JPD2"/>
<evidence type="ECO:0000256" key="2">
    <source>
        <dbReference type="SAM" id="SignalP"/>
    </source>
</evidence>
<evidence type="ECO:0000313" key="3">
    <source>
        <dbReference type="EMBL" id="MBC5738734.1"/>
    </source>
</evidence>
<name>A0A8J6JPD2_9FIRM</name>
<keyword evidence="4" id="KW-1185">Reference proteome</keyword>
<feature type="compositionally biased region" description="Polar residues" evidence="1">
    <location>
        <begin position="624"/>
        <end position="638"/>
    </location>
</feature>
<feature type="signal peptide" evidence="2">
    <location>
        <begin position="1"/>
        <end position="27"/>
    </location>
</feature>
<feature type="region of interest" description="Disordered" evidence="1">
    <location>
        <begin position="45"/>
        <end position="74"/>
    </location>
</feature>